<dbReference type="InterPro" id="IPR008284">
    <property type="entry name" value="MoCF_biosynth_CS"/>
</dbReference>
<dbReference type="EMBL" id="JANKHO010001447">
    <property type="protein sequence ID" value="KAJ3501368.1"/>
    <property type="molecule type" value="Genomic_DNA"/>
</dbReference>
<dbReference type="Gene3D" id="3.90.105.10">
    <property type="entry name" value="Molybdopterin biosynthesis moea protein, domain 2"/>
    <property type="match status" value="1"/>
</dbReference>
<sequence length="901" mass="96481">MPRADSPEEIAKRMVRYTEIFILSGTRVRAEPDRMAATSATLQAEGGEVPLKAGAIPDPMAALEFYDKTLATVPKSFMDHYYHFHYASSAAILVTVHIITPRAVRDPLFFEAYSKAFAKLKELSRMRLGQADSALSSQHLSATAESRQNPSQAMIGHSEANALVQDVRRLRTMKFHAFEGEDVEESGNWQVVGICLAEDGDEEYSVRFDHLSASLPFDKAELVELLTKISDTASTDATADKSGPTIRDLVSGHACVVQSSAIVPDDKDKIAEVVKGWCASGEVDWIITTGGTGFGVRDVTPEAVGPLIERSAPGLVHLMLATSLKHTAMAALSRPVAGTIGNTLITTLPGSVKAVKENIDALLQSGVVFHAIELIQGDSGRRVHTELQAADIASAPSHSSHQHTHHHHGHHHHDHGSHAGHHAPKPRSEAALSHDPSAPVSARHRKSPFPQISLESALAIIKEKVERLPTETLPVSYKLGGYILAEDVYAPQDVPSTATTSVDGYALRSTDPPGTYNVLTSQTHSLSEPVPTGSIYRINTGGPLPAGTDTVIMVEDTQLVSTFKDGTGIKDEEKEVKTLVQVPPSDNVRAPGSDVRKGDLVMHAGDRVTRGGGEVGTLTFVGRKEVNVYKKPVVAILSTGNEIVDLHEAGSSQASGHDGWGGIYDTNRPSLRAVLESLGYEVLDLGIVPDDISAHLTAISEGLANADLLLTTGGTSMGPTDLLKPLVERYLSGTIHFGRVSVKPGKPTTFASVPVLEGGRTIHKPVFALPGNPASALVTFYVFVVPALRKMGGWPEKMCHLPKVVVQVQNPLPLDPRVEFHRVVIQSSINIGDAPATHQILLKAYSTGGQRSSRAASLCEANGLVVLPPLVPSDGHNEKRKTRLEVGEFAEAILIGEIVMA</sequence>
<dbReference type="SUPFAM" id="SSF53218">
    <property type="entry name" value="Molybdenum cofactor biosynthesis proteins"/>
    <property type="match status" value="2"/>
</dbReference>
<dbReference type="SUPFAM" id="SSF63882">
    <property type="entry name" value="MoeA N-terminal region -like"/>
    <property type="match status" value="1"/>
</dbReference>
<comment type="similarity">
    <text evidence="1">In the C-terminal section; belongs to the MoeA family.</text>
</comment>
<accession>A0A9W8MTL7</accession>
<name>A0A9W8MTL7_9AGAR</name>
<evidence type="ECO:0000256" key="1">
    <source>
        <dbReference type="ARBA" id="ARBA00008339"/>
    </source>
</evidence>
<dbReference type="OrthoDB" id="4349954at2759"/>
<dbReference type="AlphaFoldDB" id="A0A9W8MTL7"/>
<gene>
    <name evidence="5" type="ORF">NLJ89_g9367</name>
</gene>
<comment type="caution">
    <text evidence="5">The sequence shown here is derived from an EMBL/GenBank/DDBJ whole genome shotgun (WGS) entry which is preliminary data.</text>
</comment>
<dbReference type="NCBIfam" id="TIGR00177">
    <property type="entry name" value="molyb_syn"/>
    <property type="match status" value="2"/>
</dbReference>
<feature type="compositionally biased region" description="Basic residues" evidence="3">
    <location>
        <begin position="400"/>
        <end position="425"/>
    </location>
</feature>
<dbReference type="PANTHER" id="PTHR10192:SF5">
    <property type="entry name" value="GEPHYRIN"/>
    <property type="match status" value="1"/>
</dbReference>
<evidence type="ECO:0000313" key="5">
    <source>
        <dbReference type="EMBL" id="KAJ3501368.1"/>
    </source>
</evidence>
<dbReference type="Pfam" id="PF00994">
    <property type="entry name" value="MoCF_biosynth"/>
    <property type="match status" value="2"/>
</dbReference>
<dbReference type="InterPro" id="IPR038987">
    <property type="entry name" value="MoeA-like"/>
</dbReference>
<evidence type="ECO:0000256" key="3">
    <source>
        <dbReference type="SAM" id="MobiDB-lite"/>
    </source>
</evidence>
<dbReference type="Proteomes" id="UP001148786">
    <property type="component" value="Unassembled WGS sequence"/>
</dbReference>
<dbReference type="FunFam" id="3.40.980.10:FF:000001">
    <property type="entry name" value="Molybdopterin molybdenumtransferase"/>
    <property type="match status" value="1"/>
</dbReference>
<organism evidence="5 6">
    <name type="scientific">Agrocybe chaxingu</name>
    <dbReference type="NCBI Taxonomy" id="84603"/>
    <lineage>
        <taxon>Eukaryota</taxon>
        <taxon>Fungi</taxon>
        <taxon>Dikarya</taxon>
        <taxon>Basidiomycota</taxon>
        <taxon>Agaricomycotina</taxon>
        <taxon>Agaricomycetes</taxon>
        <taxon>Agaricomycetidae</taxon>
        <taxon>Agaricales</taxon>
        <taxon>Agaricineae</taxon>
        <taxon>Strophariaceae</taxon>
        <taxon>Agrocybe</taxon>
    </lineage>
</organism>
<dbReference type="Pfam" id="PF03453">
    <property type="entry name" value="MoeA_N"/>
    <property type="match status" value="1"/>
</dbReference>
<feature type="domain" description="MoaB/Mog" evidence="4">
    <location>
        <begin position="635"/>
        <end position="790"/>
    </location>
</feature>
<dbReference type="PANTHER" id="PTHR10192">
    <property type="entry name" value="MOLYBDOPTERIN BIOSYNTHESIS PROTEIN"/>
    <property type="match status" value="1"/>
</dbReference>
<keyword evidence="2" id="KW-0501">Molybdenum cofactor biosynthesis</keyword>
<dbReference type="CDD" id="cd00886">
    <property type="entry name" value="MogA_MoaB"/>
    <property type="match status" value="1"/>
</dbReference>
<dbReference type="SMART" id="SM00852">
    <property type="entry name" value="MoCF_biosynth"/>
    <property type="match status" value="2"/>
</dbReference>
<dbReference type="CDD" id="cd00887">
    <property type="entry name" value="MoeA"/>
    <property type="match status" value="1"/>
</dbReference>
<dbReference type="PROSITE" id="PS01079">
    <property type="entry name" value="MOCF_BIOSYNTHESIS_2"/>
    <property type="match status" value="1"/>
</dbReference>
<reference evidence="5" key="1">
    <citation type="submission" date="2022-07" db="EMBL/GenBank/DDBJ databases">
        <title>Genome Sequence of Agrocybe chaxingu.</title>
        <authorList>
            <person name="Buettner E."/>
        </authorList>
    </citation>
    <scope>NUCLEOTIDE SEQUENCE</scope>
    <source>
        <strain evidence="5">MP-N11</strain>
    </source>
</reference>
<feature type="domain" description="MoaB/Mog" evidence="4">
    <location>
        <begin position="224"/>
        <end position="370"/>
    </location>
</feature>
<protein>
    <recommendedName>
        <fullName evidence="4">MoaB/Mog domain-containing protein</fullName>
    </recommendedName>
</protein>
<dbReference type="Gene3D" id="2.170.190.11">
    <property type="entry name" value="Molybdopterin biosynthesis moea protein, domain 3"/>
    <property type="match status" value="1"/>
</dbReference>
<dbReference type="SUPFAM" id="SSF63867">
    <property type="entry name" value="MoeA C-terminal domain-like"/>
    <property type="match status" value="1"/>
</dbReference>
<evidence type="ECO:0000259" key="4">
    <source>
        <dbReference type="SMART" id="SM00852"/>
    </source>
</evidence>
<feature type="region of interest" description="Disordered" evidence="3">
    <location>
        <begin position="393"/>
        <end position="448"/>
    </location>
</feature>
<dbReference type="InterPro" id="IPR001453">
    <property type="entry name" value="MoaB/Mog_dom"/>
</dbReference>
<proteinExistence type="inferred from homology"/>
<dbReference type="GO" id="GO:0006777">
    <property type="term" value="P:Mo-molybdopterin cofactor biosynthetic process"/>
    <property type="evidence" value="ECO:0007669"/>
    <property type="project" value="UniProtKB-KW"/>
</dbReference>
<dbReference type="Gene3D" id="2.40.340.10">
    <property type="entry name" value="MoeA, C-terminal, domain IV"/>
    <property type="match status" value="1"/>
</dbReference>
<dbReference type="GO" id="GO:0005829">
    <property type="term" value="C:cytosol"/>
    <property type="evidence" value="ECO:0007669"/>
    <property type="project" value="TreeGrafter"/>
</dbReference>
<dbReference type="InterPro" id="IPR005110">
    <property type="entry name" value="MoeA_linker/N"/>
</dbReference>
<dbReference type="GO" id="GO:0061599">
    <property type="term" value="F:molybdopterin molybdotransferase activity"/>
    <property type="evidence" value="ECO:0007669"/>
    <property type="project" value="TreeGrafter"/>
</dbReference>
<dbReference type="Gene3D" id="3.40.980.10">
    <property type="entry name" value="MoaB/Mog-like domain"/>
    <property type="match status" value="2"/>
</dbReference>
<keyword evidence="6" id="KW-1185">Reference proteome</keyword>
<evidence type="ECO:0000313" key="6">
    <source>
        <dbReference type="Proteomes" id="UP001148786"/>
    </source>
</evidence>
<evidence type="ECO:0000256" key="2">
    <source>
        <dbReference type="ARBA" id="ARBA00023150"/>
    </source>
</evidence>
<dbReference type="InterPro" id="IPR036425">
    <property type="entry name" value="MoaB/Mog-like_dom_sf"/>
</dbReference>
<dbReference type="InterPro" id="IPR036688">
    <property type="entry name" value="MoeA_C_domain_IV_sf"/>
</dbReference>
<dbReference type="InterPro" id="IPR036135">
    <property type="entry name" value="MoeA_linker/N_sf"/>
</dbReference>